<feature type="transmembrane region" description="Helical" evidence="1">
    <location>
        <begin position="364"/>
        <end position="385"/>
    </location>
</feature>
<reference evidence="2 3" key="1">
    <citation type="submission" date="2024-08" db="EMBL/GenBank/DDBJ databases">
        <authorList>
            <person name="Cucini C."/>
            <person name="Frati F."/>
        </authorList>
    </citation>
    <scope>NUCLEOTIDE SEQUENCE [LARGE SCALE GENOMIC DNA]</scope>
</reference>
<evidence type="ECO:0000256" key="1">
    <source>
        <dbReference type="SAM" id="Phobius"/>
    </source>
</evidence>
<keyword evidence="3" id="KW-1185">Reference proteome</keyword>
<protein>
    <submittedName>
        <fullName evidence="2">Uncharacterized protein</fullName>
    </submittedName>
</protein>
<evidence type="ECO:0000313" key="3">
    <source>
        <dbReference type="Proteomes" id="UP001642540"/>
    </source>
</evidence>
<organism evidence="2 3">
    <name type="scientific">Orchesella dallaii</name>
    <dbReference type="NCBI Taxonomy" id="48710"/>
    <lineage>
        <taxon>Eukaryota</taxon>
        <taxon>Metazoa</taxon>
        <taxon>Ecdysozoa</taxon>
        <taxon>Arthropoda</taxon>
        <taxon>Hexapoda</taxon>
        <taxon>Collembola</taxon>
        <taxon>Entomobryomorpha</taxon>
        <taxon>Entomobryoidea</taxon>
        <taxon>Orchesellidae</taxon>
        <taxon>Orchesellinae</taxon>
        <taxon>Orchesella</taxon>
    </lineage>
</organism>
<feature type="transmembrane region" description="Helical" evidence="1">
    <location>
        <begin position="680"/>
        <end position="700"/>
    </location>
</feature>
<accession>A0ABP1QRB2</accession>
<proteinExistence type="predicted"/>
<comment type="caution">
    <text evidence="2">The sequence shown here is derived from an EMBL/GenBank/DDBJ whole genome shotgun (WGS) entry which is preliminary data.</text>
</comment>
<name>A0ABP1QRB2_9HEXA</name>
<keyword evidence="1" id="KW-0472">Membrane</keyword>
<keyword evidence="1" id="KW-1133">Transmembrane helix</keyword>
<feature type="transmembrane region" description="Helical" evidence="1">
    <location>
        <begin position="419"/>
        <end position="438"/>
    </location>
</feature>
<dbReference type="Proteomes" id="UP001642540">
    <property type="component" value="Unassembled WGS sequence"/>
</dbReference>
<dbReference type="EMBL" id="CAXLJM020000046">
    <property type="protein sequence ID" value="CAL8110680.1"/>
    <property type="molecule type" value="Genomic_DNA"/>
</dbReference>
<evidence type="ECO:0000313" key="2">
    <source>
        <dbReference type="EMBL" id="CAL8110680.1"/>
    </source>
</evidence>
<gene>
    <name evidence="2" type="ORF">ODALV1_LOCUS14399</name>
</gene>
<keyword evidence="1" id="KW-0812">Transmembrane</keyword>
<dbReference type="Gene3D" id="1.10.287.70">
    <property type="match status" value="1"/>
</dbReference>
<sequence>MHSENVFLVYLFTTFFIFPSNPSKVTLISLIQEFYLCDVFIIKADKNELGPLSTRHILMEPLTSVNMEGWLPPPYAKHFRFPCTAIFILLSNSEKYRNSTDIEEIFLNTPLLLMKTLPQFMFFVYNLTQEAPLRNSIWSAVKVRLFNAVPDVTFLTTSNSDENQVLKVSTICRFCSISVLKIQRYFTVKVKNRKSSDIATEIRNLSVLDSRLEKFFWVFHTMSPSNTISYFPVFDIGRHQFVKNPNHSLKKFTLEQVLQYTVFASLTDCESFNRSNCEKFVILPPNKRYKYMISSKLQTLIFPSLEPLYHNKRAFPNNAKKNKRTVREGEIDIVLHETFYNFLTCDQVSKKLGFDIFIRPLDQWVWILTALCILAITMGLACVVVNDFTLASQNTSGVLLEIVGVLVEKPMMFHSTRKSFRIFMFFWWLSCVVITNAYRGVFTTGIIIPTSFTSPWSGFDKLKDFRYFSPNTDFYRHMTRSLQAVKYKYDPDNPPKEISIPKSIKVAWNFFQLVRHQSHLVRKYLSYTNDTKYFEMTMTEENCQRKAYVDTEGNIDGILKSLNQERSQGISVLSKTVSRKHAKFVKGSDLLFVKPIGWKFLVLRDNYVLKMYKRLVPTGILLFWGDLYKRFKPDKHFDKLITLTVNQTKSLELTSKTLNGLRGYWKSLSLEDDSYMHTCFFMYAFGTAFCLVGFCSEVFVSRYYKEH</sequence>